<organism evidence="1 2">
    <name type="scientific">Actinosynnema pretiosum subsp. pretiosum</name>
    <dbReference type="NCBI Taxonomy" id="103721"/>
    <lineage>
        <taxon>Bacteria</taxon>
        <taxon>Bacillati</taxon>
        <taxon>Actinomycetota</taxon>
        <taxon>Actinomycetes</taxon>
        <taxon>Pseudonocardiales</taxon>
        <taxon>Pseudonocardiaceae</taxon>
        <taxon>Actinosynnema</taxon>
    </lineage>
</organism>
<proteinExistence type="predicted"/>
<name>A0AA45L696_9PSEU</name>
<reference evidence="1" key="1">
    <citation type="submission" date="2021-04" db="EMBL/GenBank/DDBJ databases">
        <title>Genomic sequence of Actinosynnema pretiosum subsp. pretiosum ATCC 31280 (C-14919).</title>
        <authorList>
            <person name="Bai L."/>
            <person name="Wang X."/>
            <person name="Xiao Y."/>
        </authorList>
    </citation>
    <scope>NUCLEOTIDE SEQUENCE</scope>
    <source>
        <strain evidence="1">ATCC 31280</strain>
    </source>
</reference>
<sequence>MAGLTLLLETDEGTYLRRVPDASPLPAVEAQGYEAEAAVRDAAATWGMPDFLFLPRQQRKGKGVREIGDGLLVVGNQAAGLQVKSRTDPCDNPDKEKRWLDKAIAKALSQGDGTVRRLTNTPAVLENARGREVLVDGAAHEWLSVVIVDHASLPRDFFPAESTSSAPSVVLTRRDWEFLFLPPTALDPSRAGLPAPHGR</sequence>
<protein>
    <submittedName>
        <fullName evidence="1">Uncharacterized protein</fullName>
    </submittedName>
</protein>
<evidence type="ECO:0000313" key="2">
    <source>
        <dbReference type="Proteomes" id="UP000677152"/>
    </source>
</evidence>
<gene>
    <name evidence="1" type="ORF">KCV87_32735</name>
</gene>
<accession>A0AA45L696</accession>
<dbReference type="Proteomes" id="UP000677152">
    <property type="component" value="Chromosome"/>
</dbReference>
<evidence type="ECO:0000313" key="1">
    <source>
        <dbReference type="EMBL" id="QUF04062.1"/>
    </source>
</evidence>
<dbReference type="AlphaFoldDB" id="A0AA45L696"/>
<dbReference type="EMBL" id="CP073249">
    <property type="protein sequence ID" value="QUF04062.1"/>
    <property type="molecule type" value="Genomic_DNA"/>
</dbReference>